<dbReference type="Proteomes" id="UP001557485">
    <property type="component" value="Unassembled WGS sequence"/>
</dbReference>
<dbReference type="InterPro" id="IPR025110">
    <property type="entry name" value="AMP-bd_C"/>
</dbReference>
<comment type="caution">
    <text evidence="3">The sequence shown here is derived from an EMBL/GenBank/DDBJ whole genome shotgun (WGS) entry which is preliminary data.</text>
</comment>
<dbReference type="PANTHER" id="PTHR24096">
    <property type="entry name" value="LONG-CHAIN-FATTY-ACID--COA LIGASE"/>
    <property type="match status" value="1"/>
</dbReference>
<dbReference type="Pfam" id="PF13193">
    <property type="entry name" value="AMP-binding_C"/>
    <property type="match status" value="1"/>
</dbReference>
<dbReference type="Gene3D" id="3.40.50.12780">
    <property type="entry name" value="N-terminal domain of ligase-like"/>
    <property type="match status" value="1"/>
</dbReference>
<evidence type="ECO:0000259" key="2">
    <source>
        <dbReference type="Pfam" id="PF13193"/>
    </source>
</evidence>
<dbReference type="Pfam" id="PF00501">
    <property type="entry name" value="AMP-binding"/>
    <property type="match status" value="1"/>
</dbReference>
<dbReference type="InterPro" id="IPR045851">
    <property type="entry name" value="AMP-bd_C_sf"/>
</dbReference>
<name>A0ABV3U3M5_9GAMM</name>
<organism evidence="3 4">
    <name type="scientific">Zhongshania guokunii</name>
    <dbReference type="NCBI Taxonomy" id="641783"/>
    <lineage>
        <taxon>Bacteria</taxon>
        <taxon>Pseudomonadati</taxon>
        <taxon>Pseudomonadota</taxon>
        <taxon>Gammaproteobacteria</taxon>
        <taxon>Cellvibrionales</taxon>
        <taxon>Spongiibacteraceae</taxon>
        <taxon>Zhongshania</taxon>
    </lineage>
</organism>
<evidence type="ECO:0000313" key="4">
    <source>
        <dbReference type="Proteomes" id="UP001557485"/>
    </source>
</evidence>
<dbReference type="CDD" id="cd04433">
    <property type="entry name" value="AFD_class_I"/>
    <property type="match status" value="1"/>
</dbReference>
<keyword evidence="3" id="KW-0436">Ligase</keyword>
<dbReference type="SUPFAM" id="SSF56801">
    <property type="entry name" value="Acetyl-CoA synthetase-like"/>
    <property type="match status" value="1"/>
</dbReference>
<dbReference type="RefSeq" id="WP_368380397.1">
    <property type="nucleotide sequence ID" value="NZ_JBFRYA010000003.1"/>
</dbReference>
<feature type="domain" description="AMP-dependent synthetase/ligase" evidence="1">
    <location>
        <begin position="25"/>
        <end position="373"/>
    </location>
</feature>
<sequence>MKLTHNASSALATSLGNALAQCATSDTAFYFKDREYRWQDVRNTISILDQLLRKQPLGDSPRVAFIARSRPMHISCLWGLLISDRCASMIHCYQSTAKIINDIRKEGYRALIADQQDWNEDLLAAVQDMGCLGIAITEHSVKLRHCPEQDAATPADVKGSTAPQDDSATAIETLSSGTTGAPKRIQLSRRNLAASTAAAKQALTQMNASASQPAPIISVLPLSNISGVYASTPALAMGMPMAILEKFQLDDWLAIVQRFKPVAADIPPAAMAALHQRQLPKEVFSSIKVVRTGAAPLDREVQAYFQNELGIPVNLSYGASEFCGVITSWSMAELAEYSASKMGSCGRALPGVELRISDPDTGAVLAANAVGRLEAKVNRVGPDWIATSDQARIDEDGFMWFEGRLEETIFRGGFKLSPLLIAEQFRRHPALADAAVIGVDEPRLGQIPVAVLVLKAGHSQPDNDELNRFARDHLSAPEIPSAYYFVDELPRTASYKISLLELKNLISELHKTPK</sequence>
<proteinExistence type="predicted"/>
<dbReference type="GO" id="GO:0016874">
    <property type="term" value="F:ligase activity"/>
    <property type="evidence" value="ECO:0007669"/>
    <property type="project" value="UniProtKB-KW"/>
</dbReference>
<reference evidence="3 4" key="1">
    <citation type="journal article" date="2011" name="Int. J. Syst. Evol. Microbiol.">
        <title>Zhongshania antarctica gen. nov., sp. nov. and Zhongshania guokunii sp. nov., gammaproteobacteria respectively isolated from coastal attached (fast) ice and surface seawater of the Antarctic.</title>
        <authorList>
            <person name="Li H.J."/>
            <person name="Zhang X.Y."/>
            <person name="Chen C.X."/>
            <person name="Zhang Y.J."/>
            <person name="Gao Z.M."/>
            <person name="Yu Y."/>
            <person name="Chen X.L."/>
            <person name="Chen B."/>
            <person name="Zhang Y.Z."/>
        </authorList>
    </citation>
    <scope>NUCLEOTIDE SEQUENCE [LARGE SCALE GENOMIC DNA]</scope>
    <source>
        <strain evidence="3 4">ZS6-22T</strain>
    </source>
</reference>
<keyword evidence="4" id="KW-1185">Reference proteome</keyword>
<dbReference type="Gene3D" id="3.30.300.30">
    <property type="match status" value="1"/>
</dbReference>
<dbReference type="EMBL" id="JBFRYA010000003">
    <property type="protein sequence ID" value="MEX1668099.1"/>
    <property type="molecule type" value="Genomic_DNA"/>
</dbReference>
<gene>
    <name evidence="3" type="ORF">AB4876_04195</name>
</gene>
<evidence type="ECO:0000313" key="3">
    <source>
        <dbReference type="EMBL" id="MEX1668099.1"/>
    </source>
</evidence>
<dbReference type="InterPro" id="IPR000873">
    <property type="entry name" value="AMP-dep_synth/lig_dom"/>
</dbReference>
<evidence type="ECO:0000259" key="1">
    <source>
        <dbReference type="Pfam" id="PF00501"/>
    </source>
</evidence>
<protein>
    <submittedName>
        <fullName evidence="3">Fatty acid--CoA ligase family protein</fullName>
    </submittedName>
</protein>
<accession>A0ABV3U3M5</accession>
<dbReference type="InterPro" id="IPR042099">
    <property type="entry name" value="ANL_N_sf"/>
</dbReference>
<feature type="domain" description="AMP-binding enzyme C-terminal" evidence="2">
    <location>
        <begin position="426"/>
        <end position="496"/>
    </location>
</feature>